<name>A0A1Y0B4J9_9LAMI</name>
<evidence type="ECO:0000313" key="1">
    <source>
        <dbReference type="EMBL" id="ART32342.1"/>
    </source>
</evidence>
<dbReference type="AlphaFoldDB" id="A0A1Y0B4J9"/>
<organism evidence="1">
    <name type="scientific">Utricularia reniformis</name>
    <dbReference type="NCBI Taxonomy" id="192314"/>
    <lineage>
        <taxon>Eukaryota</taxon>
        <taxon>Viridiplantae</taxon>
        <taxon>Streptophyta</taxon>
        <taxon>Embryophyta</taxon>
        <taxon>Tracheophyta</taxon>
        <taxon>Spermatophyta</taxon>
        <taxon>Magnoliopsida</taxon>
        <taxon>eudicotyledons</taxon>
        <taxon>Gunneridae</taxon>
        <taxon>Pentapetalae</taxon>
        <taxon>asterids</taxon>
        <taxon>lamiids</taxon>
        <taxon>Lamiales</taxon>
        <taxon>Lentibulariaceae</taxon>
        <taxon>Utricularia</taxon>
    </lineage>
</organism>
<accession>A0A1Y0B4J9</accession>
<reference evidence="1" key="1">
    <citation type="submission" date="2017-03" db="EMBL/GenBank/DDBJ databases">
        <title>The mitochondrial genome of the carnivorous plant Utricularia reniformis (Lentibulariaceae): structure, comparative analysis and evolutionary landmarks.</title>
        <authorList>
            <person name="Silva S.R."/>
            <person name="Alvarenga D.O."/>
            <person name="Michael T.P."/>
            <person name="Miranda V.F.O."/>
            <person name="Varani A.M."/>
        </authorList>
    </citation>
    <scope>NUCLEOTIDE SEQUENCE</scope>
</reference>
<protein>
    <submittedName>
        <fullName evidence="1">Uncharacterized protein</fullName>
    </submittedName>
</protein>
<keyword evidence="1" id="KW-0496">Mitochondrion</keyword>
<gene>
    <name evidence="1" type="ORF">AEK19_MT2195</name>
</gene>
<proteinExistence type="predicted"/>
<dbReference type="EMBL" id="KY774314">
    <property type="protein sequence ID" value="ART32342.1"/>
    <property type="molecule type" value="Genomic_DNA"/>
</dbReference>
<geneLocation type="mitochondrion" evidence="1"/>
<sequence>MQSTDSFPSPYKYPKLGALYPYRTMSFFNLIIPILSDRLFGARDSEITNYPCSLILLLRT</sequence>